<proteinExistence type="predicted"/>
<feature type="compositionally biased region" description="Polar residues" evidence="1">
    <location>
        <begin position="42"/>
        <end position="54"/>
    </location>
</feature>
<keyword evidence="3" id="KW-1185">Reference proteome</keyword>
<dbReference type="EMBL" id="JAGPNK010000004">
    <property type="protein sequence ID" value="KAH7322565.1"/>
    <property type="molecule type" value="Genomic_DNA"/>
</dbReference>
<feature type="compositionally biased region" description="Pro residues" evidence="1">
    <location>
        <begin position="66"/>
        <end position="75"/>
    </location>
</feature>
<evidence type="ECO:0000313" key="2">
    <source>
        <dbReference type="EMBL" id="KAH7322565.1"/>
    </source>
</evidence>
<gene>
    <name evidence="2" type="ORF">B0I35DRAFT_407033</name>
</gene>
<reference evidence="2" key="1">
    <citation type="journal article" date="2021" name="Nat. Commun.">
        <title>Genetic determinants of endophytism in the Arabidopsis root mycobiome.</title>
        <authorList>
            <person name="Mesny F."/>
            <person name="Miyauchi S."/>
            <person name="Thiergart T."/>
            <person name="Pickel B."/>
            <person name="Atanasova L."/>
            <person name="Karlsson M."/>
            <person name="Huettel B."/>
            <person name="Barry K.W."/>
            <person name="Haridas S."/>
            <person name="Chen C."/>
            <person name="Bauer D."/>
            <person name="Andreopoulos W."/>
            <person name="Pangilinan J."/>
            <person name="LaButti K."/>
            <person name="Riley R."/>
            <person name="Lipzen A."/>
            <person name="Clum A."/>
            <person name="Drula E."/>
            <person name="Henrissat B."/>
            <person name="Kohler A."/>
            <person name="Grigoriev I.V."/>
            <person name="Martin F.M."/>
            <person name="Hacquard S."/>
        </authorList>
    </citation>
    <scope>NUCLEOTIDE SEQUENCE</scope>
    <source>
        <strain evidence="2">MPI-CAGE-CH-0235</strain>
    </source>
</reference>
<organism evidence="2 3">
    <name type="scientific">Stachybotrys elegans</name>
    <dbReference type="NCBI Taxonomy" id="80388"/>
    <lineage>
        <taxon>Eukaryota</taxon>
        <taxon>Fungi</taxon>
        <taxon>Dikarya</taxon>
        <taxon>Ascomycota</taxon>
        <taxon>Pezizomycotina</taxon>
        <taxon>Sordariomycetes</taxon>
        <taxon>Hypocreomycetidae</taxon>
        <taxon>Hypocreales</taxon>
        <taxon>Stachybotryaceae</taxon>
        <taxon>Stachybotrys</taxon>
    </lineage>
</organism>
<feature type="region of interest" description="Disordered" evidence="1">
    <location>
        <begin position="38"/>
        <end position="57"/>
    </location>
</feature>
<sequence>MRGKKTSYGLYQVEKRFKNNPELLECILGGGAQGYLSARAPTYQSPGLTPTPAETSDLDAVELVPVPVPQSPPPSRQVSQEALGTLSVCAADGVGDASEQGAPDSPADEGSPQSDVEPRDQISEASTTILPCTIEDVGDASEQGVLDSPVDEGSPQHSDVEPQNQIPQASPKARPRRGCARKRKLLGSLRRDEASDSDTDPLGSLEPSHHGSSKFRAQPAGNREESSDEDRDYSPQRRRRRITTSLSTRRSPGRKGETPDSPASQSTSTETAATITLPEGWQPINVSVAHMKGSNTFRIQFGVSANIQRQHATDPQIPQMPQKRRSLTPYTAEENNTVGHMYCIQKRRGGPHIRNFSLGFVHGFLLWGGSQ</sequence>
<protein>
    <submittedName>
        <fullName evidence="2">Uncharacterized protein</fullName>
    </submittedName>
</protein>
<evidence type="ECO:0000313" key="3">
    <source>
        <dbReference type="Proteomes" id="UP000813444"/>
    </source>
</evidence>
<evidence type="ECO:0000256" key="1">
    <source>
        <dbReference type="SAM" id="MobiDB-lite"/>
    </source>
</evidence>
<feature type="compositionally biased region" description="Low complexity" evidence="1">
    <location>
        <begin position="263"/>
        <end position="272"/>
    </location>
</feature>
<dbReference type="Proteomes" id="UP000813444">
    <property type="component" value="Unassembled WGS sequence"/>
</dbReference>
<name>A0A8K0WUH3_9HYPO</name>
<feature type="region of interest" description="Disordered" evidence="1">
    <location>
        <begin position="65"/>
        <end position="272"/>
    </location>
</feature>
<comment type="caution">
    <text evidence="2">The sequence shown here is derived from an EMBL/GenBank/DDBJ whole genome shotgun (WGS) entry which is preliminary data.</text>
</comment>
<feature type="compositionally biased region" description="Basic residues" evidence="1">
    <location>
        <begin position="173"/>
        <end position="185"/>
    </location>
</feature>
<feature type="compositionally biased region" description="Polar residues" evidence="1">
    <location>
        <begin position="155"/>
        <end position="168"/>
    </location>
</feature>
<accession>A0A8K0WUH3</accession>
<dbReference type="AlphaFoldDB" id="A0A8K0WUH3"/>